<dbReference type="RefSeq" id="WP_002683373.1">
    <property type="nucleotide sequence ID" value="NZ_JH600070.1"/>
</dbReference>
<dbReference type="OrthoDB" id="8453064at2"/>
<dbReference type="AlphaFoldDB" id="I3CCT9"/>
<dbReference type="HOGENOM" id="CLU_136784_1_0_6"/>
<keyword evidence="1" id="KW-0732">Signal</keyword>
<dbReference type="eggNOG" id="ENOG5032YTZ">
    <property type="taxonomic scope" value="Bacteria"/>
</dbReference>
<feature type="signal peptide" evidence="1">
    <location>
        <begin position="1"/>
        <end position="20"/>
    </location>
</feature>
<name>I3CCT9_9GAMM</name>
<sequence length="146" mass="16200">MRRYLLIAALSFAGMNSAYSAEFLCSYTARISAQDKMSSKGDSLVSGGKITPAIAAAVIRQDRANYHEFKKRDAEDETDCVFDDKQKRALLEKRLSQGTASSNSLKEIVLGTPLIKVDVYDEYVDVSIIEDQEPEGEHDTNKSNIN</sequence>
<accession>I3CCT9</accession>
<dbReference type="EMBL" id="JH600070">
    <property type="protein sequence ID" value="EIJ41432.1"/>
    <property type="molecule type" value="Genomic_DNA"/>
</dbReference>
<gene>
    <name evidence="2" type="ORF">BegalDRAFT_0514</name>
</gene>
<proteinExistence type="predicted"/>
<dbReference type="Proteomes" id="UP000005744">
    <property type="component" value="Unassembled WGS sequence"/>
</dbReference>
<protein>
    <submittedName>
        <fullName evidence="2">Uncharacterized protein</fullName>
    </submittedName>
</protein>
<evidence type="ECO:0000313" key="2">
    <source>
        <dbReference type="EMBL" id="EIJ41432.1"/>
    </source>
</evidence>
<keyword evidence="3" id="KW-1185">Reference proteome</keyword>
<reference evidence="2 3" key="1">
    <citation type="submission" date="2011-11" db="EMBL/GenBank/DDBJ databases">
        <title>Improved High-Quality Draft sequence of Beggiatoa alba B18lD.</title>
        <authorList>
            <consortium name="US DOE Joint Genome Institute"/>
            <person name="Lucas S."/>
            <person name="Han J."/>
            <person name="Lapidus A."/>
            <person name="Cheng J.-F."/>
            <person name="Goodwin L."/>
            <person name="Pitluck S."/>
            <person name="Peters L."/>
            <person name="Mikhailova N."/>
            <person name="Held B."/>
            <person name="Detter J.C."/>
            <person name="Han C."/>
            <person name="Tapia R."/>
            <person name="Land M."/>
            <person name="Hauser L."/>
            <person name="Kyrpides N."/>
            <person name="Ivanova N."/>
            <person name="Pagani I."/>
            <person name="Samuel K."/>
            <person name="Teske A."/>
            <person name="Mueller J."/>
            <person name="Woyke T."/>
        </authorList>
    </citation>
    <scope>NUCLEOTIDE SEQUENCE [LARGE SCALE GENOMIC DNA]</scope>
    <source>
        <strain evidence="2 3">B18LD</strain>
    </source>
</reference>
<evidence type="ECO:0000256" key="1">
    <source>
        <dbReference type="SAM" id="SignalP"/>
    </source>
</evidence>
<organism evidence="2 3">
    <name type="scientific">Beggiatoa alba B18LD</name>
    <dbReference type="NCBI Taxonomy" id="395493"/>
    <lineage>
        <taxon>Bacteria</taxon>
        <taxon>Pseudomonadati</taxon>
        <taxon>Pseudomonadota</taxon>
        <taxon>Gammaproteobacteria</taxon>
        <taxon>Thiotrichales</taxon>
        <taxon>Thiotrichaceae</taxon>
        <taxon>Beggiatoa</taxon>
    </lineage>
</organism>
<feature type="chain" id="PRO_5003668631" evidence="1">
    <location>
        <begin position="21"/>
        <end position="146"/>
    </location>
</feature>
<evidence type="ECO:0000313" key="3">
    <source>
        <dbReference type="Proteomes" id="UP000005744"/>
    </source>
</evidence>